<dbReference type="GO" id="GO:0005524">
    <property type="term" value="F:ATP binding"/>
    <property type="evidence" value="ECO:0007669"/>
    <property type="project" value="InterPro"/>
</dbReference>
<dbReference type="AlphaFoldDB" id="A0A0K6GFP9"/>
<dbReference type="InterPro" id="IPR011009">
    <property type="entry name" value="Kinase-like_dom_sf"/>
</dbReference>
<dbReference type="Pfam" id="PF07714">
    <property type="entry name" value="PK_Tyr_Ser-Thr"/>
    <property type="match status" value="1"/>
</dbReference>
<dbReference type="PROSITE" id="PS50011">
    <property type="entry name" value="PROTEIN_KINASE_DOM"/>
    <property type="match status" value="1"/>
</dbReference>
<name>A0A0K6GFP9_9AGAM</name>
<dbReference type="SMART" id="SM00220">
    <property type="entry name" value="S_TKc"/>
    <property type="match status" value="1"/>
</dbReference>
<dbReference type="Proteomes" id="UP000044841">
    <property type="component" value="Unassembled WGS sequence"/>
</dbReference>
<gene>
    <name evidence="2" type="ORF">RSOLAG22IIIB_06633</name>
</gene>
<dbReference type="InterPro" id="IPR001245">
    <property type="entry name" value="Ser-Thr/Tyr_kinase_cat_dom"/>
</dbReference>
<dbReference type="Gene3D" id="1.10.510.10">
    <property type="entry name" value="Transferase(Phosphotransferase) domain 1"/>
    <property type="match status" value="1"/>
</dbReference>
<dbReference type="GO" id="GO:0004672">
    <property type="term" value="F:protein kinase activity"/>
    <property type="evidence" value="ECO:0007669"/>
    <property type="project" value="InterPro"/>
</dbReference>
<accession>A0A0K6GFP9</accession>
<dbReference type="InterPro" id="IPR000719">
    <property type="entry name" value="Prot_kinase_dom"/>
</dbReference>
<dbReference type="GO" id="GO:0005737">
    <property type="term" value="C:cytoplasm"/>
    <property type="evidence" value="ECO:0007669"/>
    <property type="project" value="TreeGrafter"/>
</dbReference>
<organism evidence="2 3">
    <name type="scientific">Rhizoctonia solani</name>
    <dbReference type="NCBI Taxonomy" id="456999"/>
    <lineage>
        <taxon>Eukaryota</taxon>
        <taxon>Fungi</taxon>
        <taxon>Dikarya</taxon>
        <taxon>Basidiomycota</taxon>
        <taxon>Agaricomycotina</taxon>
        <taxon>Agaricomycetes</taxon>
        <taxon>Cantharellales</taxon>
        <taxon>Ceratobasidiaceae</taxon>
        <taxon>Rhizoctonia</taxon>
    </lineage>
</organism>
<dbReference type="SUPFAM" id="SSF56112">
    <property type="entry name" value="Protein kinase-like (PK-like)"/>
    <property type="match status" value="1"/>
</dbReference>
<evidence type="ECO:0000313" key="2">
    <source>
        <dbReference type="EMBL" id="CUA77291.1"/>
    </source>
</evidence>
<dbReference type="PROSITE" id="PS00108">
    <property type="entry name" value="PROTEIN_KINASE_ST"/>
    <property type="match status" value="1"/>
</dbReference>
<evidence type="ECO:0000313" key="3">
    <source>
        <dbReference type="Proteomes" id="UP000044841"/>
    </source>
</evidence>
<dbReference type="InterPro" id="IPR050167">
    <property type="entry name" value="Ser_Thr_protein_kinase"/>
</dbReference>
<dbReference type="GO" id="GO:0007165">
    <property type="term" value="P:signal transduction"/>
    <property type="evidence" value="ECO:0007669"/>
    <property type="project" value="TreeGrafter"/>
</dbReference>
<proteinExistence type="predicted"/>
<evidence type="ECO:0000259" key="1">
    <source>
        <dbReference type="PROSITE" id="PS50011"/>
    </source>
</evidence>
<keyword evidence="3" id="KW-1185">Reference proteome</keyword>
<dbReference type="EMBL" id="CYGV01001811">
    <property type="protein sequence ID" value="CUA77291.1"/>
    <property type="molecule type" value="Genomic_DNA"/>
</dbReference>
<sequence length="186" mass="20961">MGNSNLGWYLSQNPGLDRYTLCAQVADGVAHIHENNIVHGDIKGPNILIANDHTVKLMDFGSSTLKQEYTMKFETSSGQAAISIRWAAPELLSVDDDEETKLTYETDIYALGMTFLEIMSGLAPYHEFKKDTSIIPRITKHILPKRPELSMPRGDIQADLLWLLMEDTWAHDPRYRPSASVVRDTV</sequence>
<protein>
    <recommendedName>
        <fullName evidence="1">Protein kinase domain-containing protein</fullName>
    </recommendedName>
</protein>
<dbReference type="PANTHER" id="PTHR23257">
    <property type="entry name" value="SERINE-THREONINE PROTEIN KINASE"/>
    <property type="match status" value="1"/>
</dbReference>
<dbReference type="InterPro" id="IPR008271">
    <property type="entry name" value="Ser/Thr_kinase_AS"/>
</dbReference>
<feature type="domain" description="Protein kinase" evidence="1">
    <location>
        <begin position="1"/>
        <end position="186"/>
    </location>
</feature>
<reference evidence="2 3" key="1">
    <citation type="submission" date="2015-07" db="EMBL/GenBank/DDBJ databases">
        <authorList>
            <person name="Noorani M."/>
        </authorList>
    </citation>
    <scope>NUCLEOTIDE SEQUENCE [LARGE SCALE GENOMIC DNA]</scope>
    <source>
        <strain evidence="2">BBA 69670</strain>
    </source>
</reference>